<gene>
    <name evidence="1" type="ORF">B0H16DRAFT_1452738</name>
</gene>
<dbReference type="EMBL" id="JARKIB010000019">
    <property type="protein sequence ID" value="KAJ7768806.1"/>
    <property type="molecule type" value="Genomic_DNA"/>
</dbReference>
<sequence length="266" mass="28500">MVFLETGLPPCGRVRTSMMMTHALRRCASGTCGGCRDERAGVGVGTRDNGVNGCISGAALALGTTNRPDRISSSRSGALDVAVSPTRLVARVRGRRHDVDDPHIPRRRPTERAEQGIRFFERVESVLPGGARGEVWREDVVRVERDRDGGVLPSGMISCRAAVLGGRELCTDVVLLVPVHYSTLTWRPSDSRVLGPTGGVEGGRLDFDDGVARRSPIVRFTALSCACITLHARGGSRLGLAPRGDKTSMGVGVDAHWDAARRAHVM</sequence>
<reference evidence="1" key="1">
    <citation type="submission" date="2023-03" db="EMBL/GenBank/DDBJ databases">
        <title>Massive genome expansion in bonnet fungi (Mycena s.s.) driven by repeated elements and novel gene families across ecological guilds.</title>
        <authorList>
            <consortium name="Lawrence Berkeley National Laboratory"/>
            <person name="Harder C.B."/>
            <person name="Miyauchi S."/>
            <person name="Viragh M."/>
            <person name="Kuo A."/>
            <person name="Thoen E."/>
            <person name="Andreopoulos B."/>
            <person name="Lu D."/>
            <person name="Skrede I."/>
            <person name="Drula E."/>
            <person name="Henrissat B."/>
            <person name="Morin E."/>
            <person name="Kohler A."/>
            <person name="Barry K."/>
            <person name="LaButti K."/>
            <person name="Morin E."/>
            <person name="Salamov A."/>
            <person name="Lipzen A."/>
            <person name="Mereny Z."/>
            <person name="Hegedus B."/>
            <person name="Baldrian P."/>
            <person name="Stursova M."/>
            <person name="Weitz H."/>
            <person name="Taylor A."/>
            <person name="Grigoriev I.V."/>
            <person name="Nagy L.G."/>
            <person name="Martin F."/>
            <person name="Kauserud H."/>
        </authorList>
    </citation>
    <scope>NUCLEOTIDE SEQUENCE</scope>
    <source>
        <strain evidence="1">CBHHK182m</strain>
    </source>
</reference>
<dbReference type="AlphaFoldDB" id="A0AAD7NNP3"/>
<dbReference type="Proteomes" id="UP001215598">
    <property type="component" value="Unassembled WGS sequence"/>
</dbReference>
<keyword evidence="2" id="KW-1185">Reference proteome</keyword>
<accession>A0AAD7NNP3</accession>
<evidence type="ECO:0000313" key="1">
    <source>
        <dbReference type="EMBL" id="KAJ7768806.1"/>
    </source>
</evidence>
<proteinExistence type="predicted"/>
<name>A0AAD7NNP3_9AGAR</name>
<evidence type="ECO:0000313" key="2">
    <source>
        <dbReference type="Proteomes" id="UP001215598"/>
    </source>
</evidence>
<comment type="caution">
    <text evidence="1">The sequence shown here is derived from an EMBL/GenBank/DDBJ whole genome shotgun (WGS) entry which is preliminary data.</text>
</comment>
<protein>
    <submittedName>
        <fullName evidence="1">Uncharacterized protein</fullName>
    </submittedName>
</protein>
<organism evidence="1 2">
    <name type="scientific">Mycena metata</name>
    <dbReference type="NCBI Taxonomy" id="1033252"/>
    <lineage>
        <taxon>Eukaryota</taxon>
        <taxon>Fungi</taxon>
        <taxon>Dikarya</taxon>
        <taxon>Basidiomycota</taxon>
        <taxon>Agaricomycotina</taxon>
        <taxon>Agaricomycetes</taxon>
        <taxon>Agaricomycetidae</taxon>
        <taxon>Agaricales</taxon>
        <taxon>Marasmiineae</taxon>
        <taxon>Mycenaceae</taxon>
        <taxon>Mycena</taxon>
    </lineage>
</organism>